<evidence type="ECO:0000313" key="1">
    <source>
        <dbReference type="EMBL" id="SFV75944.1"/>
    </source>
</evidence>
<organism evidence="1">
    <name type="scientific">hydrothermal vent metagenome</name>
    <dbReference type="NCBI Taxonomy" id="652676"/>
    <lineage>
        <taxon>unclassified sequences</taxon>
        <taxon>metagenomes</taxon>
        <taxon>ecological metagenomes</taxon>
    </lineage>
</organism>
<accession>A0A1W1D5Q6</accession>
<sequence length="255" mass="30194">MIPLEAKEASWYQKLHPIVEAGMHLSSFEGSIKDLRQTADIKKDLAYGQNNSSYFSLGLQTDYPYMFNILWDYFDHKQSQTSTLNKTIYIADGQFETNSTVITYIHYTVSNLTFLYDFYYKGNRVKFLRWRFYPGDLAYYVGLNVKYLYWRIDANKVPQERKHWVIVKEFIPLPYLGVQYFYRYLRIYAHISALSLNEAKSTNYEVGFAYRAYRNFYLKASYLYEDFQATESAGGHVDIVKFATSGTKFSFQYTF</sequence>
<proteinExistence type="predicted"/>
<protein>
    <submittedName>
        <fullName evidence="1">Uncharacterized protein</fullName>
    </submittedName>
</protein>
<gene>
    <name evidence="1" type="ORF">MNB_SM-3-874</name>
</gene>
<dbReference type="AlphaFoldDB" id="A0A1W1D5Q6"/>
<name>A0A1W1D5Q6_9ZZZZ</name>
<reference evidence="1" key="1">
    <citation type="submission" date="2016-10" db="EMBL/GenBank/DDBJ databases">
        <authorList>
            <person name="de Groot N.N."/>
        </authorList>
    </citation>
    <scope>NUCLEOTIDE SEQUENCE</scope>
</reference>
<dbReference type="EMBL" id="FPHP01000048">
    <property type="protein sequence ID" value="SFV75944.1"/>
    <property type="molecule type" value="Genomic_DNA"/>
</dbReference>